<evidence type="ECO:0000259" key="9">
    <source>
        <dbReference type="Pfam" id="PF18565"/>
    </source>
</evidence>
<dbReference type="InterPro" id="IPR006103">
    <property type="entry name" value="Glyco_hydro_2_cat"/>
</dbReference>
<dbReference type="AlphaFoldDB" id="A0A3E5BG48"/>
<dbReference type="InterPro" id="IPR006101">
    <property type="entry name" value="Glyco_hydro_2"/>
</dbReference>
<organism evidence="10 11">
    <name type="scientific">Bacteroides oleiciplenus</name>
    <dbReference type="NCBI Taxonomy" id="626931"/>
    <lineage>
        <taxon>Bacteria</taxon>
        <taxon>Pseudomonadati</taxon>
        <taxon>Bacteroidota</taxon>
        <taxon>Bacteroidia</taxon>
        <taxon>Bacteroidales</taxon>
        <taxon>Bacteroidaceae</taxon>
        <taxon>Bacteroides</taxon>
    </lineage>
</organism>
<evidence type="ECO:0000313" key="10">
    <source>
        <dbReference type="EMBL" id="RGN36546.1"/>
    </source>
</evidence>
<accession>A0A3E5BG48</accession>
<feature type="chain" id="PRO_5017609337" evidence="4">
    <location>
        <begin position="23"/>
        <end position="991"/>
    </location>
</feature>
<dbReference type="PANTHER" id="PTHR42732">
    <property type="entry name" value="BETA-GALACTOSIDASE"/>
    <property type="match status" value="1"/>
</dbReference>
<sequence length="991" mass="113777">MRKQRLVNLLLAFMLVSTTALASNREKYNFNSQWLLNIGDSKGAEQNNYFDKDWEKITLPRAFNEDEAYKVNIKYMTDTIAWYRKHFKLPKTAKGKKVFIEFEGVRQAADLWLNGKYIGLHENGVMAFGFDLTPYLNFEGENVIALRVDNDWRYKERSTGSGFQWNDINFNANYGGIPKNVWLHITDKLYQTLPLYSNLRTTGVYIYATDIQVKSRKAVINAESEIRNEHDKVMNVNYEVEVYDYDNKLVGTFNSEPVVIQPNQTVTVKASSDFSGLHFWSWGYGYLYNVKTKLIVNNKVIDEVVTRTGFRKTRFANGKIWLNERVLQMKGYAQRTSNEWPGVGMSVPPWMSDYSNGLMIEHNANLFRWMHVAAWKQDVESCDRVGVLQMLPAGDAEKDVFDRRWEQRTELMRDVIIYYRNNPSVIFYESGNESISREHMIEMIAIRDKYDPYGGRAIGSREMLDIRESEYGGEMLYVNKSECHPMVQTEYCRDEGLRKYWDEYSYPFHKQGDGPLHKNADASAYNQNQDMLTVEFVRRWYDFYRERPGTGRRVNSGGAKIVFSDTQTYGRGAENYRRSGVVDPLRIPKDGFFAHKVMWNGWVDVENESTYIIGHWNYTPEVIKPVYVVSSGDKVELFVNGKSKGFGKRDYEFLFTFDSIQWEKGVIKAVSYDENNKELSSYSIATIGEPQRLKLTLMHGPNGIYADGADIAIVQVEVVDSNGNRCPLANDMIKFDLQGPAEWRGGIAQAEDNYVLAKELPVECGISRVLIRTTDVAGKITLKAQAKGLGTQEVSFNSIPVEVKNGLSTFFPNEKLPSRFDLGETPLTPSYQDTKVDVKVKSAIAGVNTETTVNSYDDNELSEWKNDGRLSTAWITYQLERYAEIDDICIKLTGWRQRSYPLEIFAGDKLIWSGNTERSLGYVHLFVKPIRTKTITIRLKGATHDADAFGQIIEVVEPRAGELDLFKAEGGDQTNNELRIVEVEFLETLNR</sequence>
<keyword evidence="3" id="KW-0326">Glycosidase</keyword>
<dbReference type="GO" id="GO:0005975">
    <property type="term" value="P:carbohydrate metabolic process"/>
    <property type="evidence" value="ECO:0007669"/>
    <property type="project" value="InterPro"/>
</dbReference>
<keyword evidence="2" id="KW-0378">Hydrolase</keyword>
<dbReference type="InterPro" id="IPR006102">
    <property type="entry name" value="Ig-like_GH2"/>
</dbReference>
<evidence type="ECO:0000259" key="7">
    <source>
        <dbReference type="Pfam" id="PF02837"/>
    </source>
</evidence>
<dbReference type="InterPro" id="IPR032311">
    <property type="entry name" value="DUF4982"/>
</dbReference>
<feature type="domain" description="Glycosyl hydrolases family 2 sugar binding" evidence="7">
    <location>
        <begin position="78"/>
        <end position="159"/>
    </location>
</feature>
<evidence type="ECO:0000259" key="8">
    <source>
        <dbReference type="Pfam" id="PF16355"/>
    </source>
</evidence>
<dbReference type="Pfam" id="PF00703">
    <property type="entry name" value="Glyco_hydro_2"/>
    <property type="match status" value="1"/>
</dbReference>
<feature type="domain" description="Glycoside hydrolase family 2 catalytic" evidence="6">
    <location>
        <begin position="316"/>
        <end position="452"/>
    </location>
</feature>
<reference evidence="10 11" key="1">
    <citation type="submission" date="2018-08" db="EMBL/GenBank/DDBJ databases">
        <title>A genome reference for cultivated species of the human gut microbiota.</title>
        <authorList>
            <person name="Zou Y."/>
            <person name="Xue W."/>
            <person name="Luo G."/>
        </authorList>
    </citation>
    <scope>NUCLEOTIDE SEQUENCE [LARGE SCALE GENOMIC DNA]</scope>
    <source>
        <strain evidence="10 11">OM05-15BH</strain>
    </source>
</reference>
<dbReference type="InterPro" id="IPR051913">
    <property type="entry name" value="GH2_Domain-Containing"/>
</dbReference>
<dbReference type="Pfam" id="PF18565">
    <property type="entry name" value="Glyco_hydro2_C5"/>
    <property type="match status" value="1"/>
</dbReference>
<dbReference type="GO" id="GO:0004553">
    <property type="term" value="F:hydrolase activity, hydrolyzing O-glycosyl compounds"/>
    <property type="evidence" value="ECO:0007669"/>
    <property type="project" value="InterPro"/>
</dbReference>
<feature type="signal peptide" evidence="4">
    <location>
        <begin position="1"/>
        <end position="22"/>
    </location>
</feature>
<evidence type="ECO:0000256" key="3">
    <source>
        <dbReference type="ARBA" id="ARBA00023295"/>
    </source>
</evidence>
<dbReference type="Pfam" id="PF16355">
    <property type="entry name" value="DUF4982"/>
    <property type="match status" value="1"/>
</dbReference>
<dbReference type="InterPro" id="IPR017853">
    <property type="entry name" value="GH"/>
</dbReference>
<dbReference type="SUPFAM" id="SSF49303">
    <property type="entry name" value="beta-Galactosidase/glucuronidase domain"/>
    <property type="match status" value="1"/>
</dbReference>
<evidence type="ECO:0000313" key="11">
    <source>
        <dbReference type="Proteomes" id="UP000260983"/>
    </source>
</evidence>
<evidence type="ECO:0000259" key="6">
    <source>
        <dbReference type="Pfam" id="PF02836"/>
    </source>
</evidence>
<evidence type="ECO:0000256" key="2">
    <source>
        <dbReference type="ARBA" id="ARBA00022801"/>
    </source>
</evidence>
<proteinExistence type="inferred from homology"/>
<dbReference type="SUPFAM" id="SSF49785">
    <property type="entry name" value="Galactose-binding domain-like"/>
    <property type="match status" value="1"/>
</dbReference>
<dbReference type="SUPFAM" id="SSF51445">
    <property type="entry name" value="(Trans)glycosidases"/>
    <property type="match status" value="1"/>
</dbReference>
<dbReference type="Proteomes" id="UP000260983">
    <property type="component" value="Unassembled WGS sequence"/>
</dbReference>
<comment type="similarity">
    <text evidence="1">Belongs to the glycosyl hydrolase 2 family.</text>
</comment>
<protein>
    <submittedName>
        <fullName evidence="10">DUF4982 domain-containing protein</fullName>
    </submittedName>
</protein>
<dbReference type="EMBL" id="QSUL01000005">
    <property type="protein sequence ID" value="RGN36546.1"/>
    <property type="molecule type" value="Genomic_DNA"/>
</dbReference>
<comment type="caution">
    <text evidence="10">The sequence shown here is derived from an EMBL/GenBank/DDBJ whole genome shotgun (WGS) entry which is preliminary data.</text>
</comment>
<evidence type="ECO:0000256" key="1">
    <source>
        <dbReference type="ARBA" id="ARBA00007401"/>
    </source>
</evidence>
<dbReference type="Gene3D" id="2.60.40.10">
    <property type="entry name" value="Immunoglobulins"/>
    <property type="match status" value="3"/>
</dbReference>
<dbReference type="InterPro" id="IPR013783">
    <property type="entry name" value="Ig-like_fold"/>
</dbReference>
<gene>
    <name evidence="10" type="ORF">DXB65_09110</name>
</gene>
<feature type="domain" description="DUF4982" evidence="8">
    <location>
        <begin position="624"/>
        <end position="678"/>
    </location>
</feature>
<dbReference type="InterPro" id="IPR036156">
    <property type="entry name" value="Beta-gal/glucu_dom_sf"/>
</dbReference>
<dbReference type="PRINTS" id="PR00132">
    <property type="entry name" value="GLHYDRLASE2"/>
</dbReference>
<dbReference type="Pfam" id="PF02837">
    <property type="entry name" value="Glyco_hydro_2_N"/>
    <property type="match status" value="1"/>
</dbReference>
<name>A0A3E5BG48_9BACE</name>
<dbReference type="Gene3D" id="3.20.20.80">
    <property type="entry name" value="Glycosidases"/>
    <property type="match status" value="1"/>
</dbReference>
<evidence type="ECO:0000256" key="4">
    <source>
        <dbReference type="SAM" id="SignalP"/>
    </source>
</evidence>
<keyword evidence="4" id="KW-0732">Signal</keyword>
<dbReference type="PANTHER" id="PTHR42732:SF1">
    <property type="entry name" value="BETA-MANNOSIDASE"/>
    <property type="match status" value="1"/>
</dbReference>
<dbReference type="InterPro" id="IPR040605">
    <property type="entry name" value="Glyco_hydro2_dom5"/>
</dbReference>
<dbReference type="Gene3D" id="2.60.120.260">
    <property type="entry name" value="Galactose-binding domain-like"/>
    <property type="match status" value="1"/>
</dbReference>
<dbReference type="InterPro" id="IPR006104">
    <property type="entry name" value="Glyco_hydro_2_N"/>
</dbReference>
<feature type="domain" description="Glycoside hydrolase family 2" evidence="9">
    <location>
        <begin position="702"/>
        <end position="794"/>
    </location>
</feature>
<dbReference type="Pfam" id="PF02836">
    <property type="entry name" value="Glyco_hydro_2_C"/>
    <property type="match status" value="1"/>
</dbReference>
<dbReference type="InterPro" id="IPR008979">
    <property type="entry name" value="Galactose-bd-like_sf"/>
</dbReference>
<feature type="domain" description="Glycoside hydrolase family 2 immunoglobulin-like beta-sandwich" evidence="5">
    <location>
        <begin position="210"/>
        <end position="311"/>
    </location>
</feature>
<evidence type="ECO:0000259" key="5">
    <source>
        <dbReference type="Pfam" id="PF00703"/>
    </source>
</evidence>